<keyword evidence="4" id="KW-1133">Transmembrane helix</keyword>
<dbReference type="EMBL" id="QVQT01000002">
    <property type="protein sequence ID" value="RFU17429.1"/>
    <property type="molecule type" value="Genomic_DNA"/>
</dbReference>
<feature type="compositionally biased region" description="Low complexity" evidence="6">
    <location>
        <begin position="95"/>
        <end position="104"/>
    </location>
</feature>
<name>A0A372IRN1_9BACT</name>
<keyword evidence="2" id="KW-1003">Cell membrane</keyword>
<dbReference type="Proteomes" id="UP000264702">
    <property type="component" value="Unassembled WGS sequence"/>
</dbReference>
<evidence type="ECO:0000313" key="7">
    <source>
        <dbReference type="EMBL" id="RFU17429.1"/>
    </source>
</evidence>
<organism evidence="7 8">
    <name type="scientific">Paracidobacterium acidisoli</name>
    <dbReference type="NCBI Taxonomy" id="2303751"/>
    <lineage>
        <taxon>Bacteria</taxon>
        <taxon>Pseudomonadati</taxon>
        <taxon>Acidobacteriota</taxon>
        <taxon>Terriglobia</taxon>
        <taxon>Terriglobales</taxon>
        <taxon>Acidobacteriaceae</taxon>
        <taxon>Paracidobacterium</taxon>
    </lineage>
</organism>
<evidence type="ECO:0000256" key="6">
    <source>
        <dbReference type="SAM" id="MobiDB-lite"/>
    </source>
</evidence>
<evidence type="ECO:0000256" key="4">
    <source>
        <dbReference type="ARBA" id="ARBA00022989"/>
    </source>
</evidence>
<reference evidence="7 8" key="1">
    <citation type="submission" date="2018-08" db="EMBL/GenBank/DDBJ databases">
        <title>Acidipila sp. 4G-K13, an acidobacterium isolated from forest soil.</title>
        <authorList>
            <person name="Gao Z.-H."/>
            <person name="Qiu L.-H."/>
        </authorList>
    </citation>
    <scope>NUCLEOTIDE SEQUENCE [LARGE SCALE GENOMIC DNA]</scope>
    <source>
        <strain evidence="7 8">4G-K13</strain>
    </source>
</reference>
<evidence type="ECO:0000313" key="8">
    <source>
        <dbReference type="Proteomes" id="UP000264702"/>
    </source>
</evidence>
<proteinExistence type="predicted"/>
<comment type="caution">
    <text evidence="7">The sequence shown here is derived from an EMBL/GenBank/DDBJ whole genome shotgun (WGS) entry which is preliminary data.</text>
</comment>
<evidence type="ECO:0000256" key="2">
    <source>
        <dbReference type="ARBA" id="ARBA00022475"/>
    </source>
</evidence>
<gene>
    <name evidence="7" type="ORF">D0Y96_04535</name>
</gene>
<evidence type="ECO:0000256" key="3">
    <source>
        <dbReference type="ARBA" id="ARBA00022692"/>
    </source>
</evidence>
<comment type="subcellular location">
    <subcellularLocation>
        <location evidence="1">Cell membrane</location>
    </subcellularLocation>
</comment>
<accession>A0A372IRN1</accession>
<sequence length="142" mass="15928">MQRIREKELVMQLSTVPLFAWCAKAVHALKAAARSASRRQMHRETRLSIEERLPLGQRKALMLVSCCGRQMLIAVSDETITPLMEVTEAAPTTGRSRIAAIPRSAARESRTDPTAVSLTDPAMDSRDSRTVQRKERNRSEAR</sequence>
<feature type="compositionally biased region" description="Basic and acidic residues" evidence="6">
    <location>
        <begin position="123"/>
        <end position="142"/>
    </location>
</feature>
<dbReference type="AlphaFoldDB" id="A0A372IRN1"/>
<dbReference type="InterPro" id="IPR022781">
    <property type="entry name" value="Flagellar_biosynth_FliO"/>
</dbReference>
<dbReference type="Pfam" id="PF04347">
    <property type="entry name" value="FliO"/>
    <property type="match status" value="1"/>
</dbReference>
<evidence type="ECO:0008006" key="9">
    <source>
        <dbReference type="Google" id="ProtNLM"/>
    </source>
</evidence>
<dbReference type="GO" id="GO:0016020">
    <property type="term" value="C:membrane"/>
    <property type="evidence" value="ECO:0007669"/>
    <property type="project" value="InterPro"/>
</dbReference>
<keyword evidence="8" id="KW-1185">Reference proteome</keyword>
<evidence type="ECO:0000256" key="5">
    <source>
        <dbReference type="ARBA" id="ARBA00023136"/>
    </source>
</evidence>
<dbReference type="GO" id="GO:0044781">
    <property type="term" value="P:bacterial-type flagellum organization"/>
    <property type="evidence" value="ECO:0007669"/>
    <property type="project" value="InterPro"/>
</dbReference>
<keyword evidence="5" id="KW-0472">Membrane</keyword>
<keyword evidence="3" id="KW-0812">Transmembrane</keyword>
<evidence type="ECO:0000256" key="1">
    <source>
        <dbReference type="ARBA" id="ARBA00004236"/>
    </source>
</evidence>
<feature type="region of interest" description="Disordered" evidence="6">
    <location>
        <begin position="88"/>
        <end position="142"/>
    </location>
</feature>
<protein>
    <recommendedName>
        <fullName evidence="9">Flagellar biosynthetic protein FliO</fullName>
    </recommendedName>
</protein>